<reference evidence="3 4" key="1">
    <citation type="submission" date="2019-04" db="EMBL/GenBank/DDBJ databases">
        <title>Bacillus sediminilitoris sp. nov., isolated from a tidal flat sediment on the East China Sea.</title>
        <authorList>
            <person name="Wei Y."/>
            <person name="Mao H."/>
            <person name="Fang J."/>
        </authorList>
    </citation>
    <scope>NUCLEOTIDE SEQUENCE [LARGE SCALE GENOMIC DNA]</scope>
    <source>
        <strain evidence="3 4">DSL-17</strain>
    </source>
</reference>
<organism evidence="3 4">
    <name type="scientific">Metabacillus sediminilitoris</name>
    <dbReference type="NCBI Taxonomy" id="2567941"/>
    <lineage>
        <taxon>Bacteria</taxon>
        <taxon>Bacillati</taxon>
        <taxon>Bacillota</taxon>
        <taxon>Bacilli</taxon>
        <taxon>Bacillales</taxon>
        <taxon>Bacillaceae</taxon>
        <taxon>Metabacillus</taxon>
    </lineage>
</organism>
<dbReference type="PANTHER" id="PTHR35792">
    <property type="entry name" value="GENERAL STRESS PROTEIN"/>
    <property type="match status" value="1"/>
</dbReference>
<keyword evidence="2" id="KW-0472">Membrane</keyword>
<dbReference type="InterPro" id="IPR024623">
    <property type="entry name" value="YtxH"/>
</dbReference>
<feature type="transmembrane region" description="Helical" evidence="2">
    <location>
        <begin position="9"/>
        <end position="28"/>
    </location>
</feature>
<keyword evidence="4" id="KW-1185">Reference proteome</keyword>
<feature type="compositionally biased region" description="Polar residues" evidence="1">
    <location>
        <begin position="117"/>
        <end position="132"/>
    </location>
</feature>
<feature type="compositionally biased region" description="Basic and acidic residues" evidence="1">
    <location>
        <begin position="144"/>
        <end position="157"/>
    </location>
</feature>
<comment type="caution">
    <text evidence="3">The sequence shown here is derived from an EMBL/GenBank/DDBJ whole genome shotgun (WGS) entry which is preliminary data.</text>
</comment>
<dbReference type="EMBL" id="SSNT01000003">
    <property type="protein sequence ID" value="THF81981.1"/>
    <property type="molecule type" value="Genomic_DNA"/>
</dbReference>
<gene>
    <name evidence="3" type="ORF">E6W99_04860</name>
</gene>
<evidence type="ECO:0000313" key="3">
    <source>
        <dbReference type="EMBL" id="THF81981.1"/>
    </source>
</evidence>
<evidence type="ECO:0000256" key="2">
    <source>
        <dbReference type="SAM" id="Phobius"/>
    </source>
</evidence>
<name>A0A4S4C395_9BACI</name>
<dbReference type="PANTHER" id="PTHR35792:SF1">
    <property type="entry name" value="SLL0268 PROTEIN"/>
    <property type="match status" value="1"/>
</dbReference>
<dbReference type="Pfam" id="PF12732">
    <property type="entry name" value="YtxH"/>
    <property type="match status" value="1"/>
</dbReference>
<evidence type="ECO:0000313" key="4">
    <source>
        <dbReference type="Proteomes" id="UP000310334"/>
    </source>
</evidence>
<sequence length="167" mass="17851">MGKNNSKDFIVGSLVGGLIGAATALFLAPKSGKEIRDDLGQQATMVKKRTGRMTSDALEKSSGIASAAKEKTVSLSQAVTEQSSQIMNKVRDMKGTTKGQSDFIEKEIEEAMEQISDDSATSNKDNGQTDQSVAVVEPVDSGYDNDKKVQQQAKADDNSENQLKTNS</sequence>
<dbReference type="RefSeq" id="WP_136352065.1">
    <property type="nucleotide sequence ID" value="NZ_CP046266.1"/>
</dbReference>
<protein>
    <submittedName>
        <fullName evidence="3">YtxH domain-containing protein</fullName>
    </submittedName>
</protein>
<dbReference type="AlphaFoldDB" id="A0A4S4C395"/>
<keyword evidence="2" id="KW-1133">Transmembrane helix</keyword>
<dbReference type="InterPro" id="IPR052928">
    <property type="entry name" value="Desiccation-related_membrane"/>
</dbReference>
<accession>A0A4S4C395</accession>
<evidence type="ECO:0000256" key="1">
    <source>
        <dbReference type="SAM" id="MobiDB-lite"/>
    </source>
</evidence>
<dbReference type="Proteomes" id="UP000310334">
    <property type="component" value="Unassembled WGS sequence"/>
</dbReference>
<keyword evidence="2" id="KW-0812">Transmembrane</keyword>
<feature type="region of interest" description="Disordered" evidence="1">
    <location>
        <begin position="112"/>
        <end position="167"/>
    </location>
</feature>
<dbReference type="OrthoDB" id="9810874at2"/>
<proteinExistence type="predicted"/>